<dbReference type="HOGENOM" id="CLU_3426188_0_0_1"/>
<reference evidence="1 2" key="1">
    <citation type="journal article" date="2001" name="Nature">
        <title>Initial sequencing and analysis of the human genome.</title>
        <authorList>
            <consortium name="International Human Genome Sequencing Consortium"/>
            <person name="Lander E.S."/>
            <person name="Linton L.M."/>
            <person name="Birren B."/>
            <person name="Nusbaum C."/>
            <person name="Zody M.C."/>
            <person name="Baldwin J."/>
            <person name="Devon K."/>
            <person name="Dewar K."/>
            <person name="Doyle M."/>
            <person name="FitzHugh W."/>
            <person name="Funke R."/>
            <person name="Gage D."/>
            <person name="Harris K."/>
            <person name="Heaford A."/>
            <person name="Howland J."/>
            <person name="Kann L."/>
            <person name="Lehoczky J."/>
            <person name="LeVine R."/>
            <person name="McEwan P."/>
            <person name="McKernan K."/>
            <person name="Meldrim J."/>
            <person name="Mesirov J.P."/>
            <person name="Miranda C."/>
            <person name="Morris W."/>
            <person name="Naylor J."/>
            <person name="Raymond C."/>
            <person name="Rosetti M."/>
            <person name="Santos R."/>
            <person name="Sheridan A."/>
            <person name="Sougnez C."/>
            <person name="Stange-Thomann N."/>
            <person name="Stojanovic N."/>
            <person name="Subramanian A."/>
            <person name="Wyman D."/>
            <person name="Rogers J."/>
            <person name="Sulston J."/>
            <person name="Ainscough R."/>
            <person name="Beck S."/>
            <person name="Bentley D."/>
            <person name="Burton J."/>
            <person name="Clee C."/>
            <person name="Carter N."/>
            <person name="Coulson A."/>
            <person name="Deadman R."/>
            <person name="Deloukas P."/>
            <person name="Dunham A."/>
            <person name="Dunham I."/>
            <person name="Durbin R."/>
            <person name="French L."/>
            <person name="Grafham D."/>
            <person name="Gregory S."/>
            <person name="Hubbard T."/>
            <person name="Humphray S."/>
            <person name="Hunt A."/>
            <person name="Jones M."/>
            <person name="Lloyd C."/>
            <person name="McMurray A."/>
            <person name="Matthews L."/>
            <person name="Mercer S."/>
            <person name="Milne S."/>
            <person name="Mullikin J.C."/>
            <person name="Mungall A."/>
            <person name="Plumb R."/>
            <person name="Ross M."/>
            <person name="Shownkeen R."/>
            <person name="Sims S."/>
            <person name="Waterston R.H."/>
            <person name="Wilson R.K."/>
            <person name="Hillier L.W."/>
            <person name="McPherson J.D."/>
            <person name="Marra M.A."/>
            <person name="Mardis E.R."/>
            <person name="Fulton L.A."/>
            <person name="Chinwalla A.T."/>
            <person name="Pepin K.H."/>
            <person name="Gish W.R."/>
            <person name="Chissoe S.L."/>
            <person name="Wendl M.C."/>
            <person name="Delehaunty K.D."/>
            <person name="Miner T.L."/>
            <person name="Delehaunty A."/>
            <person name="Kramer J.B."/>
            <person name="Cook L.L."/>
            <person name="Fulton R.S."/>
            <person name="Johnson D.L."/>
            <person name="Minx P.J."/>
            <person name="Clifton S.W."/>
            <person name="Hawkins T."/>
            <person name="Branscomb E."/>
            <person name="Predki P."/>
            <person name="Richardson P."/>
            <person name="Wenning S."/>
            <person name="Slezak T."/>
            <person name="Doggett N."/>
            <person name="Cheng J.F."/>
            <person name="Olsen A."/>
            <person name="Lucas S."/>
            <person name="Elkin C."/>
            <person name="Uberbacher E."/>
            <person name="Frazier M."/>
            <person name="Gibbs R.A."/>
            <person name="Muzny D.M."/>
            <person name="Scherer S.E."/>
            <person name="Bouck J.B."/>
            <person name="Sodergren E.J."/>
            <person name="Worley K.C."/>
            <person name="Rives C.M."/>
            <person name="Gorrell J.H."/>
            <person name="Metzker M.L."/>
            <person name="Naylor S.L."/>
            <person name="Kucherlapati R.S."/>
            <person name="Nelson D.L."/>
            <person name="Weinstock G.M."/>
            <person name="Sakaki Y."/>
            <person name="Fujiyama A."/>
            <person name="Hattori M."/>
            <person name="Yada T."/>
            <person name="Toyoda A."/>
            <person name="Itoh T."/>
            <person name="Kawagoe C."/>
            <person name="Watanabe H."/>
            <person name="Totoki Y."/>
            <person name="Taylor T."/>
            <person name="Weissenbach J."/>
            <person name="Heilig R."/>
            <person name="Saurin W."/>
            <person name="Artiguenave F."/>
            <person name="Brottier P."/>
            <person name="Bruls T."/>
            <person name="Pelletier E."/>
            <person name="Robert C."/>
            <person name="Wincker P."/>
            <person name="Smith D.R."/>
            <person name="Doucette-Stamm L."/>
            <person name="Rubenfield M."/>
            <person name="Weinstock K."/>
            <person name="Lee H.M."/>
            <person name="Dubois J."/>
            <person name="Rosenthal A."/>
            <person name="Platzer M."/>
            <person name="Nyakatura G."/>
            <person name="Taudien S."/>
            <person name="Rump A."/>
            <person name="Yang H."/>
            <person name="Yu J."/>
            <person name="Wang J."/>
            <person name="Huang G."/>
            <person name="Gu J."/>
            <person name="Hood L."/>
            <person name="Rowen L."/>
            <person name="Madan A."/>
            <person name="Qin S."/>
            <person name="Davis R.W."/>
            <person name="Federspiel N.A."/>
            <person name="Abola A.P."/>
            <person name="Proctor M.J."/>
            <person name="Myers R.M."/>
            <person name="Schmutz J."/>
            <person name="Dickson M."/>
            <person name="Grimwood J."/>
            <person name="Cox D.R."/>
            <person name="Olson M.V."/>
            <person name="Kaul R."/>
            <person name="Raymond C."/>
            <person name="Shimizu N."/>
            <person name="Kawasaki K."/>
            <person name="Minoshima S."/>
            <person name="Evans G.A."/>
            <person name="Athanasiou M."/>
            <person name="Schultz R."/>
            <person name="Roe B.A."/>
            <person name="Chen F."/>
            <person name="Pan H."/>
            <person name="Ramser J."/>
            <person name="Lehrach H."/>
            <person name="Reinhardt R."/>
            <person name="McCombie W.R."/>
            <person name="de la Bastide M."/>
            <person name="Dedhia N."/>
            <person name="Blocker H."/>
            <person name="Hornischer K."/>
            <person name="Nordsiek G."/>
            <person name="Agarwala R."/>
            <person name="Aravind L."/>
            <person name="Bailey J.A."/>
            <person name="Bateman A."/>
            <person name="Batzoglou S."/>
            <person name="Birney E."/>
            <person name="Bork P."/>
            <person name="Brown D.G."/>
            <person name="Burge C.B."/>
            <person name="Cerutti L."/>
            <person name="Chen H.C."/>
            <person name="Church D."/>
            <person name="Clamp M."/>
            <person name="Copley R.R."/>
            <person name="Doerks T."/>
            <person name="Eddy S.R."/>
            <person name="Eichler E.E."/>
            <person name="Furey T.S."/>
            <person name="Galagan J."/>
            <person name="Gilbert J.G."/>
            <person name="Harmon C."/>
            <person name="Hayashizaki Y."/>
            <person name="Haussler D."/>
            <person name="Hermjakob H."/>
            <person name="Hokamp K."/>
            <person name="Jang W."/>
            <person name="Johnson L.S."/>
            <person name="Jones T.A."/>
            <person name="Kasif S."/>
            <person name="Kaspryzk A."/>
            <person name="Kennedy S."/>
            <person name="Kent W.J."/>
            <person name="Kitts P."/>
            <person name="Koonin E.V."/>
            <person name="Korf I."/>
            <person name="Kulp D."/>
            <person name="Lancet D."/>
            <person name="Lowe T.M."/>
            <person name="McLysaght A."/>
            <person name="Mikkelsen T."/>
            <person name="Moran J.V."/>
            <person name="Mulder N."/>
            <person name="Pollara V.J."/>
            <person name="Ponting C.P."/>
            <person name="Schuler G."/>
            <person name="Schultz J."/>
            <person name="Slater G."/>
            <person name="Smit A.F."/>
            <person name="Stupka E."/>
            <person name="Szustakowski J."/>
            <person name="Thierry-Mieg D."/>
            <person name="Thierry-Mieg J."/>
            <person name="Wagner L."/>
            <person name="Wallis J."/>
            <person name="Wheeler R."/>
            <person name="Williams A."/>
            <person name="Wolf Y.I."/>
            <person name="Wolfe K.H."/>
            <person name="Yang S.P."/>
            <person name="Yeh R.F."/>
            <person name="Collins F."/>
            <person name="Guyer M.S."/>
            <person name="Peterson J."/>
            <person name="Felsenfeld A."/>
            <person name="Wetterstrand K.A."/>
            <person name="Patrinos A."/>
            <person name="Morgan M.J."/>
            <person name="de Jong P."/>
            <person name="Catanese J.J."/>
            <person name="Osoegawa K."/>
            <person name="Shizuya H."/>
            <person name="Choi S."/>
            <person name="Chen Y.J."/>
        </authorList>
    </citation>
    <scope>NUCLEOTIDE SEQUENCE [LARGE SCALE GENOMIC DNA]</scope>
</reference>
<reference evidence="1 2" key="2">
    <citation type="journal article" date="2003" name="Nature">
        <title>The DNA sequence and analysis of human chromosome 6.</title>
        <authorList>
            <person name="Mungall A.J."/>
            <person name="Palmer S.A."/>
            <person name="Sims S.K."/>
            <person name="Edwards C.A."/>
            <person name="Ashurst J.L."/>
            <person name="Wilming L."/>
            <person name="Jones M.C."/>
            <person name="Horton R."/>
            <person name="Hunt S.E."/>
            <person name="Scott C.E."/>
            <person name="Gilbert J.G."/>
            <person name="Clamp M.E."/>
            <person name="Bethel G."/>
            <person name="Milne S."/>
            <person name="Ainscough R."/>
            <person name="Almeida J.P."/>
            <person name="Ambrose K.D."/>
            <person name="Andrews T.D."/>
            <person name="Ashwell R.I."/>
            <person name="Babbage A.K."/>
            <person name="Bagguley C.L."/>
            <person name="Bailey J."/>
            <person name="Banerjee R."/>
            <person name="Barker D.J."/>
            <person name="Barlow K.F."/>
            <person name="Bates K."/>
            <person name="Beare D.M."/>
            <person name="Beasley H."/>
            <person name="Beasley O."/>
            <person name="Bird C.P."/>
            <person name="Blakey S."/>
            <person name="Bray-Allen S."/>
            <person name="Brook J."/>
            <person name="Brown A.J."/>
            <person name="Brown J.Y."/>
            <person name="Burford D.C."/>
            <person name="Burrill W."/>
            <person name="Burton J."/>
            <person name="Carder C."/>
            <person name="Carter N.P."/>
            <person name="Chapman J.C."/>
            <person name="Clark S.Y."/>
            <person name="Clark G."/>
            <person name="Clee C.M."/>
            <person name="Clegg S."/>
            <person name="Cobley V."/>
            <person name="Collier R.E."/>
            <person name="Collins J.E."/>
            <person name="Colman L.K."/>
            <person name="Corby N.R."/>
            <person name="Coville G.J."/>
            <person name="Culley K.M."/>
            <person name="Dhami P."/>
            <person name="Davies J."/>
            <person name="Dunn M."/>
            <person name="Earthrowl M.E."/>
            <person name="Ellington A.E."/>
            <person name="Evans K.A."/>
            <person name="Faulkner L."/>
            <person name="Francis M.D."/>
            <person name="Frankish A."/>
            <person name="Frankland J."/>
            <person name="French L."/>
            <person name="Garner P."/>
            <person name="Garnett J."/>
            <person name="Ghori M.J."/>
            <person name="Gilby L.M."/>
            <person name="Gillson C.J."/>
            <person name="Glithero R.J."/>
            <person name="Grafham D.V."/>
            <person name="Grant M."/>
            <person name="Gribble S."/>
            <person name="Griffiths C."/>
            <person name="Griffiths M."/>
            <person name="Hall R."/>
            <person name="Halls K.S."/>
            <person name="Hammond S."/>
            <person name="Harley J.L."/>
            <person name="Hart E.A."/>
            <person name="Heath P.D."/>
            <person name="Heathcott R."/>
            <person name="Holmes S.J."/>
            <person name="Howden P.J."/>
            <person name="Howe K.L."/>
            <person name="Howell G.R."/>
            <person name="Huckle E."/>
            <person name="Humphray S.J."/>
            <person name="Humphries M.D."/>
            <person name="Hunt A.R."/>
            <person name="Johnson C.M."/>
            <person name="Joy A.A."/>
            <person name="Kay M."/>
            <person name="Keenan S.J."/>
            <person name="Kimberley A.M."/>
            <person name="King A."/>
            <person name="Laird G.K."/>
            <person name="Langford C."/>
            <person name="Lawlor S."/>
            <person name="Leongamornlert D.A."/>
            <person name="Leversha M."/>
            <person name="Lloyd C.R."/>
            <person name="Lloyd D.M."/>
            <person name="Loveland J.E."/>
            <person name="Lovell J."/>
            <person name="Martin S."/>
            <person name="Mashreghi-Mohammadi M."/>
            <person name="Maslen G.L."/>
            <person name="Matthews L."/>
            <person name="McCann O.T."/>
            <person name="McLaren S.J."/>
            <person name="McLay K."/>
            <person name="McMurray A."/>
            <person name="Moore M.J."/>
            <person name="Mullikin J.C."/>
            <person name="Niblett D."/>
            <person name="Nickerson T."/>
            <person name="Novik K.L."/>
            <person name="Oliver K."/>
            <person name="Overton-Larty E.K."/>
            <person name="Parker A."/>
            <person name="Patel R."/>
            <person name="Pearce A.V."/>
            <person name="Peck A.I."/>
            <person name="Phillimore B."/>
            <person name="Phillips S."/>
            <person name="Plumb R.W."/>
            <person name="Porter K.M."/>
            <person name="Ramsey Y."/>
            <person name="Ranby S.A."/>
            <person name="Rice C.M."/>
            <person name="Ross M.T."/>
            <person name="Searle S.M."/>
            <person name="Sehra H.K."/>
            <person name="Sheridan E."/>
            <person name="Skuce C.D."/>
            <person name="Smith S."/>
            <person name="Smith M."/>
            <person name="Spraggon L."/>
            <person name="Squares S.L."/>
            <person name="Steward C.A."/>
            <person name="Sycamore N."/>
            <person name="Tamlyn-Hall G."/>
            <person name="Tester J."/>
            <person name="Theaker A.J."/>
            <person name="Thomas D.W."/>
            <person name="Thorpe A."/>
            <person name="Tracey A."/>
            <person name="Tromans A."/>
            <person name="Tubby B."/>
            <person name="Wall M."/>
            <person name="Wallis J.M."/>
            <person name="West A.P."/>
            <person name="White S.S."/>
            <person name="Whitehead S.L."/>
            <person name="Whittaker H."/>
            <person name="Wild A."/>
            <person name="Willey D.J."/>
            <person name="Wilmer T.E."/>
            <person name="Wood J.M."/>
            <person name="Wray P.W."/>
            <person name="Wyatt J.C."/>
            <person name="Young L."/>
            <person name="Younger R.M."/>
            <person name="Bentley D.R."/>
            <person name="Coulson A."/>
            <person name="Durbin R."/>
            <person name="Hubbard T."/>
            <person name="Sulston J.E."/>
            <person name="Dunham I."/>
            <person name="Rogers J."/>
            <person name="Beck S."/>
        </authorList>
    </citation>
    <scope>NUCLEOTIDE SEQUENCE [LARGE SCALE GENOMIC DNA]</scope>
</reference>
<dbReference type="EMBL" id="AL022098">
    <property type="status" value="NOT_ANNOTATED_CDS"/>
    <property type="molecule type" value="Genomic_DNA"/>
</dbReference>
<dbReference type="EMBL" id="AL136139">
    <property type="status" value="NOT_ANNOTATED_CDS"/>
    <property type="molecule type" value="Genomic_DNA"/>
</dbReference>
<dbReference type="EMBL" id="AL139807">
    <property type="status" value="NOT_ANNOTATED_CDS"/>
    <property type="molecule type" value="Genomic_DNA"/>
</dbReference>
<name>D6REP7_HUMAN</name>
<accession>D6REP7</accession>
<dbReference type="HGNC" id="HGNC:7733">
    <property type="gene designation" value="NEDD9"/>
</dbReference>
<dbReference type="AlphaFoldDB" id="D6REP7"/>
<evidence type="ECO:0000313" key="1">
    <source>
        <dbReference type="Ensembl" id="ENSP00000424975.1"/>
    </source>
</evidence>
<reference evidence="1" key="4">
    <citation type="submission" date="2025-08" db="UniProtKB">
        <authorList>
            <consortium name="Ensembl"/>
        </authorList>
    </citation>
    <scope>IDENTIFICATION</scope>
</reference>
<keyword evidence="2" id="KW-1185">Reference proteome</keyword>
<dbReference type="ExpressionAtlas" id="D6REP7">
    <property type="expression patterns" value="baseline and differential"/>
</dbReference>
<sequence>MRPTNIMKGNLLYSKSIGLNNL</sequence>
<dbReference type="Bgee" id="ENSG00000111859">
    <property type="expression patterns" value="Expressed in right lung and 189 other cell types or tissues"/>
</dbReference>
<reference evidence="1" key="5">
    <citation type="submission" date="2025-09" db="UniProtKB">
        <authorList>
            <consortium name="Ensembl"/>
        </authorList>
    </citation>
    <scope>IDENTIFICATION</scope>
</reference>
<dbReference type="GeneTree" id="ENSGT00950000183008"/>
<dbReference type="EMBL" id="AL512382">
    <property type="status" value="NOT_ANNOTATED_CDS"/>
    <property type="molecule type" value="Genomic_DNA"/>
</dbReference>
<dbReference type="OrthoDB" id="5983572at2759"/>
<proteinExistence type="predicted"/>
<gene>
    <name evidence="1" type="primary">NEDD9</name>
</gene>
<dbReference type="Ensembl" id="ENST00000508546.5">
    <property type="protein sequence ID" value="ENSP00000424975.1"/>
    <property type="gene ID" value="ENSG00000111859.18"/>
</dbReference>
<dbReference type="UCSC" id="uc063lwc.1">
    <property type="organism name" value="human"/>
</dbReference>
<evidence type="ECO:0000313" key="2">
    <source>
        <dbReference type="Proteomes" id="UP000005640"/>
    </source>
</evidence>
<dbReference type="Proteomes" id="UP000005640">
    <property type="component" value="Chromosome 6"/>
</dbReference>
<dbReference type="Ensembl" id="ENST00000508546.5">
    <property type="protein sequence ID" value="ENSP00000424975.1"/>
    <property type="gene ID" value="ENSG00000111859.17"/>
</dbReference>
<dbReference type="VEuPathDB" id="HostDB:ENSG00000111859"/>
<organism evidence="1 2">
    <name type="scientific">Homo sapiens</name>
    <name type="common">Human</name>
    <dbReference type="NCBI Taxonomy" id="9606"/>
    <lineage>
        <taxon>Eukaryota</taxon>
        <taxon>Metazoa</taxon>
        <taxon>Chordata</taxon>
        <taxon>Craniata</taxon>
        <taxon>Vertebrata</taxon>
        <taxon>Euteleostomi</taxon>
        <taxon>Mammalia</taxon>
        <taxon>Eutheria</taxon>
        <taxon>Euarchontoglires</taxon>
        <taxon>Primates</taxon>
        <taxon>Haplorrhini</taxon>
        <taxon>Catarrhini</taxon>
        <taxon>Hominidae</taxon>
        <taxon>Homo</taxon>
    </lineage>
</organism>
<dbReference type="Antibodypedia" id="10092">
    <property type="antibodies" value="358 antibodies from 37 providers"/>
</dbReference>
<reference evidence="1 2" key="3">
    <citation type="journal article" date="2004" name="Nature">
        <title>Finishing the euchromatic sequence of the human genome.</title>
        <authorList>
            <consortium name="International Human Genome Sequencing Consortium"/>
        </authorList>
    </citation>
    <scope>NUCLEOTIDE SEQUENCE [LARGE SCALE GENOMIC DNA]</scope>
</reference>
<feature type="non-terminal residue" evidence="1">
    <location>
        <position position="22"/>
    </location>
</feature>
<dbReference type="ChiTaRS" id="NEDD9">
    <property type="organism name" value="human"/>
</dbReference>
<protein>
    <submittedName>
        <fullName evidence="1">Neural precursor cell expressed, developmentally down-regulated 9</fullName>
    </submittedName>
</protein>
<dbReference type="OpenTargets" id="ENSG00000111859"/>